<protein>
    <submittedName>
        <fullName evidence="2">Uncharacterized protein</fullName>
    </submittedName>
</protein>
<accession>A0A9P3LM84</accession>
<gene>
    <name evidence="2" type="ORF">PsYK624_165860</name>
</gene>
<proteinExistence type="predicted"/>
<evidence type="ECO:0000256" key="1">
    <source>
        <dbReference type="SAM" id="MobiDB-lite"/>
    </source>
</evidence>
<dbReference type="Pfam" id="PF18759">
    <property type="entry name" value="Plavaka"/>
    <property type="match status" value="1"/>
</dbReference>
<sequence length="533" mass="59651">MLSPDLLHQVIKGTFKDHLVAWVGEYIKIAHRGSEAAMNAVLDEIDRRIAATPPFPGLRHFHDGRRFKQWTGDDSKALMKVYLPAIAGLVPDEVVKTVAALLDFCYLVRRSVITQETLRQIDEALERFHRHRQIFVTSGVRTSFSLPRQHSLKHYHHLIEEYGAPNGLCSSITESKHIKAVKEPWRRSNRYNALRQMLVTNQRLDKLAAARADFKERGMMHGDVLSDALAARLQVLSESLEPPTTSQAAVAIHSHRPGATDRISVPDAALSNTTSSSSTSPTTADDVEVIEGPRVIGTVDMAQTPQRAPYPRSLKALGDHVGCPGFIGLVRQFLADQDVVSQLETSEHEAHEEDSLPDVDPDTDVYSYHSARATFYSPSDPSGIGGMRAEYIRSVPSWRGEERRDCAFAVKNPSLSGMPGLHVVRIKLLFSFAHSAKKFPCALVEWFSLVGDSRDEATGLWVVEPDLLRDGRREISIIHLDSVVRSAHLIPVFGPEYLPPHFPFSRSLDSFRAYYVNQYADHHAHELLYVHES</sequence>
<dbReference type="AlphaFoldDB" id="A0A9P3LM84"/>
<dbReference type="OrthoDB" id="2799361at2759"/>
<feature type="region of interest" description="Disordered" evidence="1">
    <location>
        <begin position="255"/>
        <end position="285"/>
    </location>
</feature>
<dbReference type="EMBL" id="BPQB01000145">
    <property type="protein sequence ID" value="GJF00302.1"/>
    <property type="molecule type" value="Genomic_DNA"/>
</dbReference>
<dbReference type="InterPro" id="IPR041078">
    <property type="entry name" value="Plavaka"/>
</dbReference>
<dbReference type="Proteomes" id="UP000703269">
    <property type="component" value="Unassembled WGS sequence"/>
</dbReference>
<comment type="caution">
    <text evidence="2">The sequence shown here is derived from an EMBL/GenBank/DDBJ whole genome shotgun (WGS) entry which is preliminary data.</text>
</comment>
<evidence type="ECO:0000313" key="2">
    <source>
        <dbReference type="EMBL" id="GJF00302.1"/>
    </source>
</evidence>
<name>A0A9P3LM84_9APHY</name>
<reference evidence="2 3" key="1">
    <citation type="submission" date="2021-08" db="EMBL/GenBank/DDBJ databases">
        <title>Draft Genome Sequence of Phanerochaete sordida strain YK-624.</title>
        <authorList>
            <person name="Mori T."/>
            <person name="Dohra H."/>
            <person name="Suzuki T."/>
            <person name="Kawagishi H."/>
            <person name="Hirai H."/>
        </authorList>
    </citation>
    <scope>NUCLEOTIDE SEQUENCE [LARGE SCALE GENOMIC DNA]</scope>
    <source>
        <strain evidence="2 3">YK-624</strain>
    </source>
</reference>
<evidence type="ECO:0000313" key="3">
    <source>
        <dbReference type="Proteomes" id="UP000703269"/>
    </source>
</evidence>
<organism evidence="2 3">
    <name type="scientific">Phanerochaete sordida</name>
    <dbReference type="NCBI Taxonomy" id="48140"/>
    <lineage>
        <taxon>Eukaryota</taxon>
        <taxon>Fungi</taxon>
        <taxon>Dikarya</taxon>
        <taxon>Basidiomycota</taxon>
        <taxon>Agaricomycotina</taxon>
        <taxon>Agaricomycetes</taxon>
        <taxon>Polyporales</taxon>
        <taxon>Phanerochaetaceae</taxon>
        <taxon>Phanerochaete</taxon>
    </lineage>
</organism>
<feature type="compositionally biased region" description="Low complexity" evidence="1">
    <location>
        <begin position="273"/>
        <end position="283"/>
    </location>
</feature>
<keyword evidence="3" id="KW-1185">Reference proteome</keyword>